<evidence type="ECO:0000256" key="4">
    <source>
        <dbReference type="ARBA" id="ARBA00022692"/>
    </source>
</evidence>
<feature type="transmembrane region" description="Helical" evidence="10">
    <location>
        <begin position="149"/>
        <end position="169"/>
    </location>
</feature>
<feature type="transmembrane region" description="Helical" evidence="10">
    <location>
        <begin position="797"/>
        <end position="815"/>
    </location>
</feature>
<dbReference type="GO" id="GO:0015031">
    <property type="term" value="P:protein transport"/>
    <property type="evidence" value="ECO:0007669"/>
    <property type="project" value="UniProtKB-KW"/>
</dbReference>
<evidence type="ECO:0000256" key="5">
    <source>
        <dbReference type="ARBA" id="ARBA00022856"/>
    </source>
</evidence>
<accession>A0A8H4VZ31</accession>
<keyword evidence="12" id="KW-1185">Reference proteome</keyword>
<feature type="transmembrane region" description="Helical" evidence="10">
    <location>
        <begin position="554"/>
        <end position="573"/>
    </location>
</feature>
<dbReference type="EMBL" id="JAAMPI010000945">
    <property type="protein sequence ID" value="KAF4627582.1"/>
    <property type="molecule type" value="Genomic_DNA"/>
</dbReference>
<dbReference type="InterPro" id="IPR004648">
    <property type="entry name" value="Oligpept_transpt"/>
</dbReference>
<proteinExistence type="inferred from homology"/>
<feature type="transmembrane region" description="Helical" evidence="10">
    <location>
        <begin position="298"/>
        <end position="320"/>
    </location>
</feature>
<name>A0A8H4VZ31_9HELO</name>
<keyword evidence="8 10" id="KW-0472">Membrane</keyword>
<feature type="transmembrane region" description="Helical" evidence="10">
    <location>
        <begin position="500"/>
        <end position="520"/>
    </location>
</feature>
<dbReference type="AlphaFoldDB" id="A0A8H4VZ31"/>
<evidence type="ECO:0000256" key="8">
    <source>
        <dbReference type="ARBA" id="ARBA00023136"/>
    </source>
</evidence>
<dbReference type="GO" id="GO:0035673">
    <property type="term" value="F:oligopeptide transmembrane transporter activity"/>
    <property type="evidence" value="ECO:0007669"/>
    <property type="project" value="InterPro"/>
</dbReference>
<feature type="transmembrane region" description="Helical" evidence="10">
    <location>
        <begin position="447"/>
        <end position="467"/>
    </location>
</feature>
<reference evidence="11 12" key="1">
    <citation type="submission" date="2020-03" db="EMBL/GenBank/DDBJ databases">
        <title>Draft Genome Sequence of Cudoniella acicularis.</title>
        <authorList>
            <person name="Buettner E."/>
            <person name="Kellner H."/>
        </authorList>
    </citation>
    <scope>NUCLEOTIDE SEQUENCE [LARGE SCALE GENOMIC DNA]</scope>
    <source>
        <strain evidence="11 12">DSM 108380</strain>
    </source>
</reference>
<evidence type="ECO:0000313" key="11">
    <source>
        <dbReference type="EMBL" id="KAF4627582.1"/>
    </source>
</evidence>
<keyword evidence="6" id="KW-0653">Protein transport</keyword>
<dbReference type="Pfam" id="PF03169">
    <property type="entry name" value="OPT"/>
    <property type="match status" value="1"/>
</dbReference>
<dbReference type="OrthoDB" id="9986677at2759"/>
<feature type="transmembrane region" description="Helical" evidence="10">
    <location>
        <begin position="727"/>
        <end position="743"/>
    </location>
</feature>
<dbReference type="PANTHER" id="PTHR22601">
    <property type="entry name" value="ISP4 LIKE PROTEIN"/>
    <property type="match status" value="1"/>
</dbReference>
<feature type="transmembrane region" description="Helical" evidence="10">
    <location>
        <begin position="680"/>
        <end position="698"/>
    </location>
</feature>
<evidence type="ECO:0000256" key="10">
    <source>
        <dbReference type="SAM" id="Phobius"/>
    </source>
</evidence>
<comment type="subcellular location">
    <subcellularLocation>
        <location evidence="1">Membrane</location>
        <topology evidence="1">Multi-pass membrane protein</topology>
    </subcellularLocation>
</comment>
<evidence type="ECO:0008006" key="13">
    <source>
        <dbReference type="Google" id="ProtNLM"/>
    </source>
</evidence>
<feature type="transmembrane region" description="Helical" evidence="10">
    <location>
        <begin position="526"/>
        <end position="547"/>
    </location>
</feature>
<dbReference type="Proteomes" id="UP000566819">
    <property type="component" value="Unassembled WGS sequence"/>
</dbReference>
<evidence type="ECO:0000256" key="1">
    <source>
        <dbReference type="ARBA" id="ARBA00004141"/>
    </source>
</evidence>
<evidence type="ECO:0000256" key="6">
    <source>
        <dbReference type="ARBA" id="ARBA00022927"/>
    </source>
</evidence>
<comment type="similarity">
    <text evidence="2">Belongs to the oligopeptide OPT transporter family.</text>
</comment>
<evidence type="ECO:0000313" key="12">
    <source>
        <dbReference type="Proteomes" id="UP000566819"/>
    </source>
</evidence>
<feature type="transmembrane region" description="Helical" evidence="10">
    <location>
        <begin position="125"/>
        <end position="143"/>
    </location>
</feature>
<feature type="transmembrane region" description="Helical" evidence="10">
    <location>
        <begin position="340"/>
        <end position="362"/>
    </location>
</feature>
<dbReference type="NCBIfam" id="TIGR00727">
    <property type="entry name" value="ISP4_OPT"/>
    <property type="match status" value="1"/>
</dbReference>
<keyword evidence="7 10" id="KW-1133">Transmembrane helix</keyword>
<protein>
    <recommendedName>
        <fullName evidence="13">OPT family small oligopeptide transporter</fullName>
    </recommendedName>
</protein>
<keyword evidence="4 10" id="KW-0812">Transmembrane</keyword>
<dbReference type="InterPro" id="IPR004813">
    <property type="entry name" value="OPT"/>
</dbReference>
<keyword evidence="3" id="KW-0813">Transport</keyword>
<feature type="region of interest" description="Disordered" evidence="9">
    <location>
        <begin position="1"/>
        <end position="43"/>
    </location>
</feature>
<comment type="caution">
    <text evidence="11">The sequence shown here is derived from an EMBL/GenBank/DDBJ whole genome shotgun (WGS) entry which is preliminary data.</text>
</comment>
<evidence type="ECO:0000256" key="3">
    <source>
        <dbReference type="ARBA" id="ARBA00022448"/>
    </source>
</evidence>
<feature type="transmembrane region" description="Helical" evidence="10">
    <location>
        <begin position="255"/>
        <end position="277"/>
    </location>
</feature>
<evidence type="ECO:0000256" key="7">
    <source>
        <dbReference type="ARBA" id="ARBA00022989"/>
    </source>
</evidence>
<keyword evidence="5" id="KW-0571">Peptide transport</keyword>
<dbReference type="NCBIfam" id="TIGR00728">
    <property type="entry name" value="OPT_sfam"/>
    <property type="match status" value="1"/>
</dbReference>
<gene>
    <name evidence="11" type="ORF">G7Y89_g10579</name>
</gene>
<feature type="transmembrane region" description="Helical" evidence="10">
    <location>
        <begin position="755"/>
        <end position="777"/>
    </location>
</feature>
<organism evidence="11 12">
    <name type="scientific">Cudoniella acicularis</name>
    <dbReference type="NCBI Taxonomy" id="354080"/>
    <lineage>
        <taxon>Eukaryota</taxon>
        <taxon>Fungi</taxon>
        <taxon>Dikarya</taxon>
        <taxon>Ascomycota</taxon>
        <taxon>Pezizomycotina</taxon>
        <taxon>Leotiomycetes</taxon>
        <taxon>Helotiales</taxon>
        <taxon>Tricladiaceae</taxon>
        <taxon>Cudoniella</taxon>
    </lineage>
</organism>
<evidence type="ECO:0000256" key="9">
    <source>
        <dbReference type="SAM" id="MobiDB-lite"/>
    </source>
</evidence>
<sequence length="847" mass="95157">MAWGIRPPWTNRNEVTPSEDVIEQVSSSNSEVGAYLASSEKKDLDEQNVEISAAAKDIPKIAKSHQWDPNLPQEKIDILHDAVATGDPEAIKEAEAVFTEDSPYEEVRAAVRTTDGGEVANTVRAWILGMIFVTVCSGLNMFLSMRSPAISFPAVVVQLLVYPIGCFWAKIVPMKVFRTFGLKWTFNTGPFTIKEHTVITIMANVSIGSAYATDALLALKGKPFYNIDLGWGFQLMFTLSSQIIGIALSGMFRRFLVWPAAMMWPGQFSNTSLFYALHDKRKSDPSKSNGWIISRYRYFFYITIGSFVWYWIPGVLWQGLSVFSFITWIKPNNVVLNQLFGGFTGLSLIPLTFDWTYVSGYLLDPLLAPAHAHFNTLVGLIIFVIISSIGICYTGALYSDYLPINTSSIYDNTQNFYNVSKILTPQFTFDLEKYKNYSPMFLPPAFALNYGLAFAALTAAIVHTIIFNGKEVWYRFRAARNQEPDIHMEMMSKYKECPDWWYGVLLVISLAMGLATTLAYSSQLPWWGFFVSNIVAALFVIPTCMLLATTNIMLSLNVISPFLAGFMIPGRPIGVMMFKVFSTITLGQAQTYSGDLKIAHYMKIPPKTVFSCQVVASIWACFVQVSVMNWALGAIDGVCTTTQTSHYTCPNGKTFFSSSIVWGVIGPNRMFGPGSIYNAIQYYWILGALLPILFYILMRTFPRSSIRLLNAPVMLGAMAWLPPATPLSFSSWAIVGLTFNYFIRQRFPGWWHYYNYITAAGLDTGLVISTIIIFFAITLPGVTIPQWWGNVGVYETMVRLSIFLFCDWFVIEGGLRKESSLLTRGWVGFVVYGREEDGCGWRDFWTG</sequence>
<feature type="transmembrane region" description="Helical" evidence="10">
    <location>
        <begin position="374"/>
        <end position="398"/>
    </location>
</feature>
<feature type="transmembrane region" description="Helical" evidence="10">
    <location>
        <begin position="229"/>
        <end position="249"/>
    </location>
</feature>
<dbReference type="GO" id="GO:0016020">
    <property type="term" value="C:membrane"/>
    <property type="evidence" value="ECO:0007669"/>
    <property type="project" value="UniProtKB-SubCell"/>
</dbReference>
<evidence type="ECO:0000256" key="2">
    <source>
        <dbReference type="ARBA" id="ARBA00008807"/>
    </source>
</evidence>